<dbReference type="Proteomes" id="UP000178089">
    <property type="component" value="Unassembled WGS sequence"/>
</dbReference>
<organism evidence="2 3">
    <name type="scientific">Candidatus Taylorbacteria bacterium RIFCSPHIGHO2_12_FULL_45_16</name>
    <dbReference type="NCBI Taxonomy" id="1802315"/>
    <lineage>
        <taxon>Bacteria</taxon>
        <taxon>Candidatus Tayloriibacteriota</taxon>
    </lineage>
</organism>
<dbReference type="EMBL" id="MHRT01000001">
    <property type="protein sequence ID" value="OHA29698.1"/>
    <property type="molecule type" value="Genomic_DNA"/>
</dbReference>
<feature type="transmembrane region" description="Helical" evidence="1">
    <location>
        <begin position="30"/>
        <end position="56"/>
    </location>
</feature>
<name>A0A1G2N0S8_9BACT</name>
<reference evidence="2 3" key="1">
    <citation type="journal article" date="2016" name="Nat. Commun.">
        <title>Thousands of microbial genomes shed light on interconnected biogeochemical processes in an aquifer system.</title>
        <authorList>
            <person name="Anantharaman K."/>
            <person name="Brown C.T."/>
            <person name="Hug L.A."/>
            <person name="Sharon I."/>
            <person name="Castelle C.J."/>
            <person name="Probst A.J."/>
            <person name="Thomas B.C."/>
            <person name="Singh A."/>
            <person name="Wilkins M.J."/>
            <person name="Karaoz U."/>
            <person name="Brodie E.L."/>
            <person name="Williams K.H."/>
            <person name="Hubbard S.S."/>
            <person name="Banfield J.F."/>
        </authorList>
    </citation>
    <scope>NUCLEOTIDE SEQUENCE [LARGE SCALE GENOMIC DNA]</scope>
</reference>
<evidence type="ECO:0000313" key="2">
    <source>
        <dbReference type="EMBL" id="OHA29698.1"/>
    </source>
</evidence>
<evidence type="ECO:0000313" key="3">
    <source>
        <dbReference type="Proteomes" id="UP000178089"/>
    </source>
</evidence>
<evidence type="ECO:0000256" key="1">
    <source>
        <dbReference type="SAM" id="Phobius"/>
    </source>
</evidence>
<keyword evidence="1" id="KW-0472">Membrane</keyword>
<gene>
    <name evidence="2" type="ORF">A3F51_03145</name>
</gene>
<protein>
    <submittedName>
        <fullName evidence="2">Uncharacterized protein</fullName>
    </submittedName>
</protein>
<comment type="caution">
    <text evidence="2">The sequence shown here is derived from an EMBL/GenBank/DDBJ whole genome shotgun (WGS) entry which is preliminary data.</text>
</comment>
<dbReference type="AlphaFoldDB" id="A0A1G2N0S8"/>
<keyword evidence="1" id="KW-0812">Transmembrane</keyword>
<keyword evidence="1" id="KW-1133">Transmembrane helix</keyword>
<sequence>MKLFFKHTKTVPRSRRPQDSFMHRASHDPYLGWSVLVIGAVIFGGVVIGVGLLTYIKVQNRLTDPMSTNVNARQVLFDDKLMSEILEVFSIRAEEYASLKKGYSGVADPSL</sequence>
<dbReference type="STRING" id="1802315.A3F51_03145"/>
<proteinExistence type="predicted"/>
<accession>A0A1G2N0S8</accession>